<keyword evidence="5 7" id="KW-1133">Transmembrane helix</keyword>
<evidence type="ECO:0000256" key="4">
    <source>
        <dbReference type="ARBA" id="ARBA00022692"/>
    </source>
</evidence>
<dbReference type="EMBL" id="KE128437">
    <property type="protein sequence ID" value="EPB65443.1"/>
    <property type="molecule type" value="Genomic_DNA"/>
</dbReference>
<evidence type="ECO:0000259" key="8">
    <source>
        <dbReference type="Pfam" id="PF00999"/>
    </source>
</evidence>
<name>A0A0D6L4R0_9BILA</name>
<dbReference type="Proteomes" id="UP000054495">
    <property type="component" value="Unassembled WGS sequence"/>
</dbReference>
<feature type="transmembrane region" description="Helical" evidence="7">
    <location>
        <begin position="24"/>
        <end position="49"/>
    </location>
</feature>
<dbReference type="Gene3D" id="1.20.1530.20">
    <property type="match status" value="1"/>
</dbReference>
<keyword evidence="3" id="KW-0813">Transport</keyword>
<keyword evidence="6 7" id="KW-0472">Membrane</keyword>
<accession>A0A0D6L4R0</accession>
<evidence type="ECO:0000256" key="6">
    <source>
        <dbReference type="ARBA" id="ARBA00023136"/>
    </source>
</evidence>
<gene>
    <name evidence="9" type="ORF">ANCCEY_15493</name>
</gene>
<evidence type="ECO:0000313" key="10">
    <source>
        <dbReference type="Proteomes" id="UP000054495"/>
    </source>
</evidence>
<proteinExistence type="inferred from homology"/>
<comment type="similarity">
    <text evidence="2">Belongs to the monovalent cation:proton antiporter 2 (CPA2) transporter (TC 2.A.37) family.</text>
</comment>
<reference evidence="9 10" key="1">
    <citation type="submission" date="2013-05" db="EMBL/GenBank/DDBJ databases">
        <title>Draft genome of the parasitic nematode Anyclostoma ceylanicum.</title>
        <authorList>
            <person name="Mitreva M."/>
        </authorList>
    </citation>
    <scope>NUCLEOTIDE SEQUENCE [LARGE SCALE GENOMIC DNA]</scope>
</reference>
<dbReference type="PANTHER" id="PTHR42751">
    <property type="entry name" value="SODIUM/HYDROGEN EXCHANGER FAMILY/TRKA DOMAIN PROTEIN"/>
    <property type="match status" value="1"/>
</dbReference>
<evidence type="ECO:0000256" key="1">
    <source>
        <dbReference type="ARBA" id="ARBA00004141"/>
    </source>
</evidence>
<dbReference type="GO" id="GO:1902600">
    <property type="term" value="P:proton transmembrane transport"/>
    <property type="evidence" value="ECO:0007669"/>
    <property type="project" value="InterPro"/>
</dbReference>
<evidence type="ECO:0000256" key="5">
    <source>
        <dbReference type="ARBA" id="ARBA00022989"/>
    </source>
</evidence>
<dbReference type="GO" id="GO:0016020">
    <property type="term" value="C:membrane"/>
    <property type="evidence" value="ECO:0007669"/>
    <property type="project" value="UniProtKB-SubCell"/>
</dbReference>
<dbReference type="GO" id="GO:0015297">
    <property type="term" value="F:antiporter activity"/>
    <property type="evidence" value="ECO:0007669"/>
    <property type="project" value="InterPro"/>
</dbReference>
<dbReference type="InterPro" id="IPR038770">
    <property type="entry name" value="Na+/solute_symporter_sf"/>
</dbReference>
<dbReference type="Pfam" id="PF00999">
    <property type="entry name" value="Na_H_Exchanger"/>
    <property type="match status" value="1"/>
</dbReference>
<evidence type="ECO:0000256" key="3">
    <source>
        <dbReference type="ARBA" id="ARBA00022448"/>
    </source>
</evidence>
<keyword evidence="10" id="KW-1185">Reference proteome</keyword>
<evidence type="ECO:0000256" key="2">
    <source>
        <dbReference type="ARBA" id="ARBA00005551"/>
    </source>
</evidence>
<dbReference type="AlphaFoldDB" id="A0A0D6L4R0"/>
<evidence type="ECO:0000313" key="9">
    <source>
        <dbReference type="EMBL" id="EPB65443.1"/>
    </source>
</evidence>
<protein>
    <recommendedName>
        <fullName evidence="8">Cation/H+ exchanger transmembrane domain-containing protein</fullName>
    </recommendedName>
</protein>
<feature type="domain" description="Cation/H+ exchanger transmembrane" evidence="8">
    <location>
        <begin position="2"/>
        <end position="83"/>
    </location>
</feature>
<comment type="subcellular location">
    <subcellularLocation>
        <location evidence="1">Membrane</location>
        <topology evidence="1">Multi-pass membrane protein</topology>
    </subcellularLocation>
</comment>
<organism evidence="9 10">
    <name type="scientific">Ancylostoma ceylanicum</name>
    <dbReference type="NCBI Taxonomy" id="53326"/>
    <lineage>
        <taxon>Eukaryota</taxon>
        <taxon>Metazoa</taxon>
        <taxon>Ecdysozoa</taxon>
        <taxon>Nematoda</taxon>
        <taxon>Chromadorea</taxon>
        <taxon>Rhabditida</taxon>
        <taxon>Rhabditina</taxon>
        <taxon>Rhabditomorpha</taxon>
        <taxon>Strongyloidea</taxon>
        <taxon>Ancylostomatidae</taxon>
        <taxon>Ancylostomatinae</taxon>
        <taxon>Ancylostoma</taxon>
    </lineage>
</organism>
<evidence type="ECO:0000256" key="7">
    <source>
        <dbReference type="SAM" id="Phobius"/>
    </source>
</evidence>
<dbReference type="InterPro" id="IPR006153">
    <property type="entry name" value="Cation/H_exchanger_TM"/>
</dbReference>
<feature type="transmembrane region" description="Helical" evidence="7">
    <location>
        <begin position="61"/>
        <end position="83"/>
    </location>
</feature>
<keyword evidence="4 7" id="KW-0812">Transmembrane</keyword>
<sequence>MLAMSSTTIIIRAFDELGLKTEKFVGVVFGTLIVEDLIAIIMMVLLSTIATSSGEAQNADIFQSILKLLFFLVLWFIAGIFFIPTMLKRTKS</sequence>
<dbReference type="PANTHER" id="PTHR42751:SF3">
    <property type="entry name" value="SODIUM_GLUTAMATE SYMPORTER"/>
    <property type="match status" value="1"/>
</dbReference>